<dbReference type="EMBL" id="CP015772">
    <property type="protein sequence ID" value="ANH81207.1"/>
    <property type="molecule type" value="Genomic_DNA"/>
</dbReference>
<name>A0A1A9I0N0_9BACT</name>
<proteinExistence type="predicted"/>
<feature type="chain" id="PRO_5008389680" evidence="1">
    <location>
        <begin position="23"/>
        <end position="59"/>
    </location>
</feature>
<dbReference type="KEGG" id="nia:A8C56_09630"/>
<accession>A0A1A9I0N0</accession>
<keyword evidence="3" id="KW-1185">Reference proteome</keyword>
<sequence>MKKAGITCWCIFLLFAAKAQIAADDYPAGIKNELQKEWPGDDELKNMRSRSGRWLQNME</sequence>
<gene>
    <name evidence="2" type="ORF">A8C56_09630</name>
</gene>
<evidence type="ECO:0000313" key="2">
    <source>
        <dbReference type="EMBL" id="ANH81207.1"/>
    </source>
</evidence>
<evidence type="ECO:0000313" key="3">
    <source>
        <dbReference type="Proteomes" id="UP000077667"/>
    </source>
</evidence>
<organism evidence="2 3">
    <name type="scientific">Niabella ginsenosidivorans</name>
    <dbReference type="NCBI Taxonomy" id="1176587"/>
    <lineage>
        <taxon>Bacteria</taxon>
        <taxon>Pseudomonadati</taxon>
        <taxon>Bacteroidota</taxon>
        <taxon>Chitinophagia</taxon>
        <taxon>Chitinophagales</taxon>
        <taxon>Chitinophagaceae</taxon>
        <taxon>Niabella</taxon>
    </lineage>
</organism>
<dbReference type="AlphaFoldDB" id="A0A1A9I0N0"/>
<dbReference type="Proteomes" id="UP000077667">
    <property type="component" value="Chromosome"/>
</dbReference>
<feature type="signal peptide" evidence="1">
    <location>
        <begin position="1"/>
        <end position="22"/>
    </location>
</feature>
<keyword evidence="1" id="KW-0732">Signal</keyword>
<protein>
    <submittedName>
        <fullName evidence="2">Uncharacterized protein</fullName>
    </submittedName>
</protein>
<dbReference type="STRING" id="1176587.A8C56_09630"/>
<dbReference type="RefSeq" id="WP_067755064.1">
    <property type="nucleotide sequence ID" value="NZ_CP015772.1"/>
</dbReference>
<evidence type="ECO:0000256" key="1">
    <source>
        <dbReference type="SAM" id="SignalP"/>
    </source>
</evidence>
<reference evidence="2 3" key="1">
    <citation type="submission" date="2016-05" db="EMBL/GenBank/DDBJ databases">
        <title>Niabella ginsenosidivorans BS26 whole genome sequencing.</title>
        <authorList>
            <person name="Im W.T."/>
            <person name="Siddiqi M.Z."/>
        </authorList>
    </citation>
    <scope>NUCLEOTIDE SEQUENCE [LARGE SCALE GENOMIC DNA]</scope>
    <source>
        <strain evidence="2 3">BS26</strain>
    </source>
</reference>